<dbReference type="InterPro" id="IPR009003">
    <property type="entry name" value="Peptidase_S1_PA"/>
</dbReference>
<evidence type="ECO:0000256" key="3">
    <source>
        <dbReference type="ARBA" id="ARBA00024195"/>
    </source>
</evidence>
<dbReference type="SUPFAM" id="SSF50494">
    <property type="entry name" value="Trypsin-like serine proteases"/>
    <property type="match status" value="1"/>
</dbReference>
<dbReference type="GO" id="GO:0006508">
    <property type="term" value="P:proteolysis"/>
    <property type="evidence" value="ECO:0007669"/>
    <property type="project" value="InterPro"/>
</dbReference>
<gene>
    <name evidence="6" type="ORF">PVAND_001011</name>
</gene>
<sequence>MFKIQSIFMILLLSIYKLHSQISDCIFPDSIKESRENRLHHSCEQNRNQYFALEFNKEENFYCIYYSSIETSLFGSERVELTIDNDFEIEQNGAEDFSVNISKVSFNVLFNDVTLKILRKSNKIPQISSGSSWPWHSAIYYRPYIGTLNYRCGATIVNKKTVITTASCLVTYDASVQDRVKIKTEKLSVGVGETILYDSSAANRQILEVDEMKLHEMIKIKLSNDDDDGYKDDYNVALLILKNEIKYSLHVQPICLPSYTDDE</sequence>
<dbReference type="InterPro" id="IPR001254">
    <property type="entry name" value="Trypsin_dom"/>
</dbReference>
<dbReference type="GO" id="GO:0004252">
    <property type="term" value="F:serine-type endopeptidase activity"/>
    <property type="evidence" value="ECO:0007669"/>
    <property type="project" value="InterPro"/>
</dbReference>
<reference evidence="6" key="1">
    <citation type="submission" date="2021-03" db="EMBL/GenBank/DDBJ databases">
        <title>Chromosome level genome of the anhydrobiotic midge Polypedilum vanderplanki.</title>
        <authorList>
            <person name="Yoshida Y."/>
            <person name="Kikawada T."/>
            <person name="Gusev O."/>
        </authorList>
    </citation>
    <scope>NUCLEOTIDE SEQUENCE</scope>
    <source>
        <strain evidence="6">NIAS01</strain>
        <tissue evidence="6">Whole body or cell culture</tissue>
    </source>
</reference>
<accession>A0A9J6BLX5</accession>
<keyword evidence="7" id="KW-1185">Reference proteome</keyword>
<dbReference type="AlphaFoldDB" id="A0A9J6BLX5"/>
<dbReference type="Gene3D" id="2.40.10.10">
    <property type="entry name" value="Trypsin-like serine proteases"/>
    <property type="match status" value="1"/>
</dbReference>
<organism evidence="6 7">
    <name type="scientific">Polypedilum vanderplanki</name>
    <name type="common">Sleeping chironomid midge</name>
    <dbReference type="NCBI Taxonomy" id="319348"/>
    <lineage>
        <taxon>Eukaryota</taxon>
        <taxon>Metazoa</taxon>
        <taxon>Ecdysozoa</taxon>
        <taxon>Arthropoda</taxon>
        <taxon>Hexapoda</taxon>
        <taxon>Insecta</taxon>
        <taxon>Pterygota</taxon>
        <taxon>Neoptera</taxon>
        <taxon>Endopterygota</taxon>
        <taxon>Diptera</taxon>
        <taxon>Nematocera</taxon>
        <taxon>Chironomoidea</taxon>
        <taxon>Chironomidae</taxon>
        <taxon>Chironominae</taxon>
        <taxon>Polypedilum</taxon>
        <taxon>Polypedilum</taxon>
    </lineage>
</organism>
<dbReference type="Proteomes" id="UP001107558">
    <property type="component" value="Chromosome 3"/>
</dbReference>
<keyword evidence="4" id="KW-0732">Signal</keyword>
<proteinExistence type="inferred from homology"/>
<feature type="chain" id="PRO_5039935237" description="Peptidase S1 domain-containing protein" evidence="4">
    <location>
        <begin position="21"/>
        <end position="263"/>
    </location>
</feature>
<evidence type="ECO:0000313" key="7">
    <source>
        <dbReference type="Proteomes" id="UP001107558"/>
    </source>
</evidence>
<feature type="domain" description="Peptidase S1" evidence="5">
    <location>
        <begin position="117"/>
        <end position="263"/>
    </location>
</feature>
<keyword evidence="1" id="KW-1015">Disulfide bond</keyword>
<evidence type="ECO:0000313" key="6">
    <source>
        <dbReference type="EMBL" id="KAG5670770.1"/>
    </source>
</evidence>
<evidence type="ECO:0000256" key="1">
    <source>
        <dbReference type="ARBA" id="ARBA00023157"/>
    </source>
</evidence>
<dbReference type="PROSITE" id="PS50240">
    <property type="entry name" value="TRYPSIN_DOM"/>
    <property type="match status" value="1"/>
</dbReference>
<comment type="similarity">
    <text evidence="3">Belongs to the peptidase S1 family. CLIP subfamily.</text>
</comment>
<dbReference type="InterPro" id="IPR051487">
    <property type="entry name" value="Ser/Thr_Proteases_Immune/Dev"/>
</dbReference>
<evidence type="ECO:0000259" key="5">
    <source>
        <dbReference type="PROSITE" id="PS50240"/>
    </source>
</evidence>
<name>A0A9J6BLX5_POLVA</name>
<evidence type="ECO:0000256" key="2">
    <source>
        <dbReference type="ARBA" id="ARBA00023180"/>
    </source>
</evidence>
<dbReference type="Pfam" id="PF00089">
    <property type="entry name" value="Trypsin"/>
    <property type="match status" value="1"/>
</dbReference>
<comment type="caution">
    <text evidence="6">The sequence shown here is derived from an EMBL/GenBank/DDBJ whole genome shotgun (WGS) entry which is preliminary data.</text>
</comment>
<dbReference type="EMBL" id="JADBJN010000003">
    <property type="protein sequence ID" value="KAG5670770.1"/>
    <property type="molecule type" value="Genomic_DNA"/>
</dbReference>
<keyword evidence="2" id="KW-0325">Glycoprotein</keyword>
<protein>
    <recommendedName>
        <fullName evidence="5">Peptidase S1 domain-containing protein</fullName>
    </recommendedName>
</protein>
<dbReference type="PANTHER" id="PTHR24256">
    <property type="entry name" value="TRYPTASE-RELATED"/>
    <property type="match status" value="1"/>
</dbReference>
<dbReference type="InterPro" id="IPR043504">
    <property type="entry name" value="Peptidase_S1_PA_chymotrypsin"/>
</dbReference>
<feature type="signal peptide" evidence="4">
    <location>
        <begin position="1"/>
        <end position="20"/>
    </location>
</feature>
<evidence type="ECO:0000256" key="4">
    <source>
        <dbReference type="SAM" id="SignalP"/>
    </source>
</evidence>